<dbReference type="eggNOG" id="ENOG502SWQR">
    <property type="taxonomic scope" value="Eukaryota"/>
</dbReference>
<keyword evidence="2" id="KW-0732">Signal</keyword>
<gene>
    <name evidence="3" type="primary">107367372</name>
</gene>
<sequence length="196" mass="22678">MASVKLVILIISLFSFVNSQKSYFFNRPQQKRLQYFDDYLMNNDDKVVIIEMNDGDSQESKLTSKSGKIVENSFSTSSSTESAPKITTSTQSPENKEDLEALNCCHLGHLAGNRGYHCHVGFYSARIMRRNENRAHNKKLYFNGKHRDGLYGTETMRRFEYCIESRSNMFHKCCKIASRFHRHGPRYDTAKRLHSG</sequence>
<dbReference type="AlphaFoldDB" id="T1KTZ5"/>
<reference evidence="3" key="2">
    <citation type="submission" date="2015-06" db="UniProtKB">
        <authorList>
            <consortium name="EnsemblMetazoa"/>
        </authorList>
    </citation>
    <scope>IDENTIFICATION</scope>
</reference>
<keyword evidence="4" id="KW-1185">Reference proteome</keyword>
<evidence type="ECO:0000313" key="4">
    <source>
        <dbReference type="Proteomes" id="UP000015104"/>
    </source>
</evidence>
<evidence type="ECO:0000256" key="1">
    <source>
        <dbReference type="SAM" id="MobiDB-lite"/>
    </source>
</evidence>
<evidence type="ECO:0000313" key="3">
    <source>
        <dbReference type="EnsemblMetazoa" id="tetur21g01550.1"/>
    </source>
</evidence>
<dbReference type="Proteomes" id="UP000015104">
    <property type="component" value="Unassembled WGS sequence"/>
</dbReference>
<feature type="signal peptide" evidence="2">
    <location>
        <begin position="1"/>
        <end position="19"/>
    </location>
</feature>
<protein>
    <submittedName>
        <fullName evidence="3">Uncharacterized protein</fullName>
    </submittedName>
</protein>
<dbReference type="EMBL" id="CAEY01000548">
    <property type="status" value="NOT_ANNOTATED_CDS"/>
    <property type="molecule type" value="Genomic_DNA"/>
</dbReference>
<dbReference type="KEGG" id="tut:107367372"/>
<accession>T1KTZ5</accession>
<feature type="compositionally biased region" description="Low complexity" evidence="1">
    <location>
        <begin position="73"/>
        <end position="82"/>
    </location>
</feature>
<evidence type="ECO:0000256" key="2">
    <source>
        <dbReference type="SAM" id="SignalP"/>
    </source>
</evidence>
<dbReference type="OMA" id="NENRAHN"/>
<dbReference type="HOGENOM" id="CLU_1391845_0_0_1"/>
<feature type="region of interest" description="Disordered" evidence="1">
    <location>
        <begin position="57"/>
        <end position="94"/>
    </location>
</feature>
<reference evidence="4" key="1">
    <citation type="submission" date="2011-08" db="EMBL/GenBank/DDBJ databases">
        <authorList>
            <person name="Rombauts S."/>
        </authorList>
    </citation>
    <scope>NUCLEOTIDE SEQUENCE</scope>
    <source>
        <strain evidence="4">London</strain>
    </source>
</reference>
<name>T1KTZ5_TETUR</name>
<dbReference type="EnsemblMetazoa" id="tetur21g01550.1">
    <property type="protein sequence ID" value="tetur21g01550.1"/>
    <property type="gene ID" value="tetur21g01550"/>
</dbReference>
<dbReference type="OrthoDB" id="6283437at2759"/>
<feature type="chain" id="PRO_5004591852" evidence="2">
    <location>
        <begin position="20"/>
        <end position="196"/>
    </location>
</feature>
<organism evidence="3 4">
    <name type="scientific">Tetranychus urticae</name>
    <name type="common">Two-spotted spider mite</name>
    <dbReference type="NCBI Taxonomy" id="32264"/>
    <lineage>
        <taxon>Eukaryota</taxon>
        <taxon>Metazoa</taxon>
        <taxon>Ecdysozoa</taxon>
        <taxon>Arthropoda</taxon>
        <taxon>Chelicerata</taxon>
        <taxon>Arachnida</taxon>
        <taxon>Acari</taxon>
        <taxon>Acariformes</taxon>
        <taxon>Trombidiformes</taxon>
        <taxon>Prostigmata</taxon>
        <taxon>Eleutherengona</taxon>
        <taxon>Raphignathae</taxon>
        <taxon>Tetranychoidea</taxon>
        <taxon>Tetranychidae</taxon>
        <taxon>Tetranychus</taxon>
    </lineage>
</organism>
<proteinExistence type="predicted"/>